<dbReference type="InterPro" id="IPR029058">
    <property type="entry name" value="AB_hydrolase_fold"/>
</dbReference>
<dbReference type="AlphaFoldDB" id="A0A9W6N331"/>
<dbReference type="SUPFAM" id="SSF53474">
    <property type="entry name" value="alpha/beta-Hydrolases"/>
    <property type="match status" value="1"/>
</dbReference>
<protein>
    <recommendedName>
        <fullName evidence="4">Alpha/beta hydrolase</fullName>
    </recommendedName>
</protein>
<name>A0A9W6N331_9HYPH</name>
<evidence type="ECO:0000256" key="1">
    <source>
        <dbReference type="SAM" id="MobiDB-lite"/>
    </source>
</evidence>
<comment type="caution">
    <text evidence="2">The sequence shown here is derived from an EMBL/GenBank/DDBJ whole genome shotgun (WGS) entry which is preliminary data.</text>
</comment>
<evidence type="ECO:0000313" key="2">
    <source>
        <dbReference type="EMBL" id="GLK75868.1"/>
    </source>
</evidence>
<feature type="region of interest" description="Disordered" evidence="1">
    <location>
        <begin position="315"/>
        <end position="339"/>
    </location>
</feature>
<feature type="region of interest" description="Disordered" evidence="1">
    <location>
        <begin position="1"/>
        <end position="23"/>
    </location>
</feature>
<dbReference type="Gene3D" id="3.40.50.1820">
    <property type="entry name" value="alpha/beta hydrolase"/>
    <property type="match status" value="1"/>
</dbReference>
<gene>
    <name evidence="2" type="ORF">GCM10008171_11220</name>
</gene>
<sequence>MVLDVTEKPDARESPPQASSPKSRLLKAGRVDLELWPRPTSPSGRFCLLLRPRSTKRMKALYALKCPVAVCDTTALSQLCMSTHETVADLIGGLDELAEAKEVVVIGDSGGGYAALMLGLALAEHRPCRPVRAIAFNPPTKIWPPERARKELTYRDLIENASAQSEILGRLEAEGDVSPWLRRAADDPQSDFRGLVLASSRQRRDMAHAERLRGEPGMSVVSFPTCGHGVFGWWLALPPDLGDDELRERILLNLPATRPPEKPDQPGAAEEPAPEAAPSVALIDQELAALKLFQETFPSITSALDWLNDGKGDRCFELPPHLAPPAPPAQAAETASRTS</sequence>
<feature type="compositionally biased region" description="Basic and acidic residues" evidence="1">
    <location>
        <begin position="1"/>
        <end position="13"/>
    </location>
</feature>
<feature type="compositionally biased region" description="Low complexity" evidence="1">
    <location>
        <begin position="329"/>
        <end position="339"/>
    </location>
</feature>
<dbReference type="Proteomes" id="UP001143364">
    <property type="component" value="Unassembled WGS sequence"/>
</dbReference>
<keyword evidence="3" id="KW-1185">Reference proteome</keyword>
<dbReference type="RefSeq" id="WP_309802626.1">
    <property type="nucleotide sequence ID" value="NZ_JAVDQC010000002.1"/>
</dbReference>
<evidence type="ECO:0000313" key="3">
    <source>
        <dbReference type="Proteomes" id="UP001143364"/>
    </source>
</evidence>
<reference evidence="2" key="2">
    <citation type="submission" date="2023-01" db="EMBL/GenBank/DDBJ databases">
        <authorList>
            <person name="Sun Q."/>
            <person name="Evtushenko L."/>
        </authorList>
    </citation>
    <scope>NUCLEOTIDE SEQUENCE</scope>
    <source>
        <strain evidence="2">VKM B-2555</strain>
    </source>
</reference>
<reference evidence="2" key="1">
    <citation type="journal article" date="2014" name="Int. J. Syst. Evol. Microbiol.">
        <title>Complete genome sequence of Corynebacterium casei LMG S-19264T (=DSM 44701T), isolated from a smear-ripened cheese.</title>
        <authorList>
            <consortium name="US DOE Joint Genome Institute (JGI-PGF)"/>
            <person name="Walter F."/>
            <person name="Albersmeier A."/>
            <person name="Kalinowski J."/>
            <person name="Ruckert C."/>
        </authorList>
    </citation>
    <scope>NUCLEOTIDE SEQUENCE</scope>
    <source>
        <strain evidence="2">VKM B-2555</strain>
    </source>
</reference>
<feature type="region of interest" description="Disordered" evidence="1">
    <location>
        <begin position="254"/>
        <end position="278"/>
    </location>
</feature>
<dbReference type="EMBL" id="BSFK01000005">
    <property type="protein sequence ID" value="GLK75868.1"/>
    <property type="molecule type" value="Genomic_DNA"/>
</dbReference>
<proteinExistence type="predicted"/>
<evidence type="ECO:0008006" key="4">
    <source>
        <dbReference type="Google" id="ProtNLM"/>
    </source>
</evidence>
<feature type="compositionally biased region" description="Low complexity" evidence="1">
    <location>
        <begin position="268"/>
        <end position="278"/>
    </location>
</feature>
<accession>A0A9W6N331</accession>
<organism evidence="2 3">
    <name type="scientific">Methylopila jiangsuensis</name>
    <dbReference type="NCBI Taxonomy" id="586230"/>
    <lineage>
        <taxon>Bacteria</taxon>
        <taxon>Pseudomonadati</taxon>
        <taxon>Pseudomonadota</taxon>
        <taxon>Alphaproteobacteria</taxon>
        <taxon>Hyphomicrobiales</taxon>
        <taxon>Methylopilaceae</taxon>
        <taxon>Methylopila</taxon>
    </lineage>
</organism>